<dbReference type="Pfam" id="PF12906">
    <property type="entry name" value="RINGv"/>
    <property type="match status" value="1"/>
</dbReference>
<dbReference type="eggNOG" id="KOG1609">
    <property type="taxonomic scope" value="Eukaryota"/>
</dbReference>
<dbReference type="Gramene" id="ESQ49371">
    <property type="protein sequence ID" value="ESQ49371"/>
    <property type="gene ID" value="EUTSA_v10022280mg"/>
</dbReference>
<evidence type="ECO:0000256" key="3">
    <source>
        <dbReference type="ARBA" id="ARBA00022833"/>
    </source>
</evidence>
<evidence type="ECO:0000256" key="2">
    <source>
        <dbReference type="ARBA" id="ARBA00022771"/>
    </source>
</evidence>
<organism evidence="6 7">
    <name type="scientific">Eutrema salsugineum</name>
    <name type="common">Saltwater cress</name>
    <name type="synonym">Sisymbrium salsugineum</name>
    <dbReference type="NCBI Taxonomy" id="72664"/>
    <lineage>
        <taxon>Eukaryota</taxon>
        <taxon>Viridiplantae</taxon>
        <taxon>Streptophyta</taxon>
        <taxon>Embryophyta</taxon>
        <taxon>Tracheophyta</taxon>
        <taxon>Spermatophyta</taxon>
        <taxon>Magnoliopsida</taxon>
        <taxon>eudicotyledons</taxon>
        <taxon>Gunneridae</taxon>
        <taxon>Pentapetalae</taxon>
        <taxon>rosids</taxon>
        <taxon>malvids</taxon>
        <taxon>Brassicales</taxon>
        <taxon>Brassicaceae</taxon>
        <taxon>Eutremeae</taxon>
        <taxon>Eutrema</taxon>
    </lineage>
</organism>
<feature type="non-terminal residue" evidence="6">
    <location>
        <position position="1"/>
    </location>
</feature>
<reference evidence="6 7" key="1">
    <citation type="journal article" date="2013" name="Front. Plant Sci.">
        <title>The Reference Genome of the Halophytic Plant Eutrema salsugineum.</title>
        <authorList>
            <person name="Yang R."/>
            <person name="Jarvis D.E."/>
            <person name="Chen H."/>
            <person name="Beilstein M.A."/>
            <person name="Grimwood J."/>
            <person name="Jenkins J."/>
            <person name="Shu S."/>
            <person name="Prochnik S."/>
            <person name="Xin M."/>
            <person name="Ma C."/>
            <person name="Schmutz J."/>
            <person name="Wing R.A."/>
            <person name="Mitchell-Olds T."/>
            <person name="Schumaker K.S."/>
            <person name="Wang X."/>
        </authorList>
    </citation>
    <scope>NUCLEOTIDE SEQUENCE [LARGE SCALE GENOMIC DNA]</scope>
</reference>
<proteinExistence type="predicted"/>
<feature type="transmembrane region" description="Helical" evidence="4">
    <location>
        <begin position="797"/>
        <end position="815"/>
    </location>
</feature>
<dbReference type="Proteomes" id="UP000030689">
    <property type="component" value="Unassembled WGS sequence"/>
</dbReference>
<keyword evidence="7" id="KW-1185">Reference proteome</keyword>
<accession>V4NRS9</accession>
<dbReference type="KEGG" id="eus:EUTSA_v10022280mg"/>
<dbReference type="EMBL" id="KI517408">
    <property type="protein sequence ID" value="ESQ49371.1"/>
    <property type="molecule type" value="Genomic_DNA"/>
</dbReference>
<dbReference type="PANTHER" id="PTHR13145:SF7">
    <property type="entry name" value="RING-CH-TYPE DOMAIN-CONTAINING PROTEIN"/>
    <property type="match status" value="1"/>
</dbReference>
<dbReference type="PROSITE" id="PS51292">
    <property type="entry name" value="ZF_RING_CH"/>
    <property type="match status" value="1"/>
</dbReference>
<feature type="transmembrane region" description="Helical" evidence="4">
    <location>
        <begin position="414"/>
        <end position="435"/>
    </location>
</feature>
<evidence type="ECO:0000259" key="5">
    <source>
        <dbReference type="PROSITE" id="PS51292"/>
    </source>
</evidence>
<evidence type="ECO:0000256" key="1">
    <source>
        <dbReference type="ARBA" id="ARBA00022723"/>
    </source>
</evidence>
<dbReference type="SUPFAM" id="SSF57850">
    <property type="entry name" value="RING/U-box"/>
    <property type="match status" value="1"/>
</dbReference>
<dbReference type="InterPro" id="IPR056521">
    <property type="entry name" value="MARCHF6-like_C"/>
</dbReference>
<sequence>SRSRWLRPDEDLCRICRSPEEPGNPLRYPCLCRGSIKYVHQDCLRLWLNRRGYKKCEVCGRSYSIVPVYSENAPDRLPCNEFVIWLLLRAARYMKSIVPWILVILFNAYFNLLHPILIVCFLTIITVIRIEVGDVDVRRFIVGFGAENGLQQGVIGGVVQVLWKYMKILCDWYAHKFVHFLGLPHQLILVPPNALIHECGLIRRLLFFLNDDAFAFLAISVYVSLLFLLVPFWIGWTVLANFGGNSLAGNSPVILGYMVALSTCFAYFGIPFILRQNSFPIIRWFSLGFRFIAGLTLVLPCLLLTLLYFSVKACKNIHLIKDALVLCFKIAVLPWIIGCWLEFCASPMLGTKISQSFEIFSQDPFVIFLQCLAGLSWLAAANASRKLIPEIIHKRAFWYLLDVTDPEYKITKLYLGHTFYAFACHGVLLVILFHLPIKAITMISPSIFPLQLWVTKEKHLIGVYPIYFNLLKSNHEWLIKLVKPAIKLIVDKWIITVSSWLQLSDFLLVVPRGGDSFHRADQHVRPLLPPRLPYDRNPWFRFYSLAEGSMVNLHGSQNAEDDIKDQRDNRFLLRIALMLVLAALSMFIVSTTFLALPIMVGRVFLDSVSFIILWVGLKHDDLCAFWIGCDILVAIYISICLVYDHIQKGRIDLLLKDVLTRIQNGLFVFIWISIVPVLLGLLIDLMIIIPLRVPLDESPIYFLVQDWLIGVVVLHIWAFMTMFTPINWFATEAWRRKLERIRTVGTERLPSMWLLQDVIGSSINTLLTTLAIPYMLGKYLFPLLGYSKRVNSAIERFIWPALLTLIVAWFIAKLARHLIIYLHQLVFDERYLVGERVENLTEDIDIIHGV</sequence>
<keyword evidence="2" id="KW-0863">Zinc-finger</keyword>
<keyword evidence="1" id="KW-0479">Metal-binding</keyword>
<evidence type="ECO:0000313" key="6">
    <source>
        <dbReference type="EMBL" id="ESQ49371.1"/>
    </source>
</evidence>
<dbReference type="Gene3D" id="3.30.40.10">
    <property type="entry name" value="Zinc/RING finger domain, C3HC4 (zinc finger)"/>
    <property type="match status" value="1"/>
</dbReference>
<keyword evidence="4" id="KW-1133">Transmembrane helix</keyword>
<dbReference type="OMA" id="WLEFCAS"/>
<dbReference type="CDD" id="cd16702">
    <property type="entry name" value="RING_CH-C4HC3_MARCH6"/>
    <property type="match status" value="1"/>
</dbReference>
<feature type="domain" description="RING-CH-type" evidence="5">
    <location>
        <begin position="5"/>
        <end position="66"/>
    </location>
</feature>
<feature type="transmembrane region" description="Helical" evidence="4">
    <location>
        <begin position="287"/>
        <end position="311"/>
    </location>
</feature>
<feature type="transmembrane region" description="Helical" evidence="4">
    <location>
        <begin position="571"/>
        <end position="604"/>
    </location>
</feature>
<dbReference type="GO" id="GO:0005789">
    <property type="term" value="C:endoplasmic reticulum membrane"/>
    <property type="evidence" value="ECO:0007669"/>
    <property type="project" value="TreeGrafter"/>
</dbReference>
<protein>
    <recommendedName>
        <fullName evidence="5">RING-CH-type domain-containing protein</fullName>
    </recommendedName>
</protein>
<dbReference type="STRING" id="72664.V4NRS9"/>
<evidence type="ECO:0000313" key="7">
    <source>
        <dbReference type="Proteomes" id="UP000030689"/>
    </source>
</evidence>
<dbReference type="GO" id="GO:0036503">
    <property type="term" value="P:ERAD pathway"/>
    <property type="evidence" value="ECO:0007669"/>
    <property type="project" value="TreeGrafter"/>
</dbReference>
<feature type="transmembrane region" description="Helical" evidence="4">
    <location>
        <begin position="664"/>
        <end position="687"/>
    </location>
</feature>
<keyword evidence="4" id="KW-0472">Membrane</keyword>
<feature type="transmembrane region" description="Helical" evidence="4">
    <location>
        <begin position="93"/>
        <end position="110"/>
    </location>
</feature>
<feature type="transmembrane region" description="Helical" evidence="4">
    <location>
        <begin position="707"/>
        <end position="730"/>
    </location>
</feature>
<keyword evidence="4" id="KW-0812">Transmembrane</keyword>
<gene>
    <name evidence="6" type="ORF">EUTSA_v10022280mg</name>
</gene>
<dbReference type="PANTHER" id="PTHR13145">
    <property type="entry name" value="SSM4 PROTEIN"/>
    <property type="match status" value="1"/>
</dbReference>
<feature type="transmembrane region" description="Helical" evidence="4">
    <location>
        <begin position="624"/>
        <end position="643"/>
    </location>
</feature>
<name>V4NRS9_EUTSA</name>
<keyword evidence="3" id="KW-0862">Zinc</keyword>
<feature type="transmembrane region" description="Helical" evidence="4">
    <location>
        <begin position="751"/>
        <end position="777"/>
    </location>
</feature>
<dbReference type="Pfam" id="PF23113">
    <property type="entry name" value="MARCHF6_C"/>
    <property type="match status" value="1"/>
</dbReference>
<dbReference type="SMART" id="SM00744">
    <property type="entry name" value="RINGv"/>
    <property type="match status" value="1"/>
</dbReference>
<dbReference type="AlphaFoldDB" id="V4NRS9"/>
<feature type="transmembrane region" description="Helical" evidence="4">
    <location>
        <begin position="254"/>
        <end position="275"/>
    </location>
</feature>
<feature type="transmembrane region" description="Helical" evidence="4">
    <location>
        <begin position="323"/>
        <end position="344"/>
    </location>
</feature>
<dbReference type="InterPro" id="IPR011016">
    <property type="entry name" value="Znf_RING-CH"/>
</dbReference>
<evidence type="ECO:0000256" key="4">
    <source>
        <dbReference type="SAM" id="Phobius"/>
    </source>
</evidence>
<dbReference type="GO" id="GO:0008270">
    <property type="term" value="F:zinc ion binding"/>
    <property type="evidence" value="ECO:0007669"/>
    <property type="project" value="UniProtKB-KW"/>
</dbReference>
<dbReference type="InterPro" id="IPR013083">
    <property type="entry name" value="Znf_RING/FYVE/PHD"/>
</dbReference>
<feature type="transmembrane region" description="Helical" evidence="4">
    <location>
        <begin position="213"/>
        <end position="234"/>
    </location>
</feature>